<keyword evidence="3 5" id="KW-1133">Transmembrane helix</keyword>
<evidence type="ECO:0000256" key="3">
    <source>
        <dbReference type="ARBA" id="ARBA00022989"/>
    </source>
</evidence>
<proteinExistence type="predicted"/>
<evidence type="ECO:0000256" key="2">
    <source>
        <dbReference type="ARBA" id="ARBA00022692"/>
    </source>
</evidence>
<keyword evidence="9" id="KW-1185">Reference proteome</keyword>
<evidence type="ECO:0000313" key="7">
    <source>
        <dbReference type="EMBL" id="KON96270.1"/>
    </source>
</evidence>
<feature type="transmembrane region" description="Helical" evidence="5">
    <location>
        <begin position="231"/>
        <end position="254"/>
    </location>
</feature>
<dbReference type="Proteomes" id="UP000182836">
    <property type="component" value="Unassembled WGS sequence"/>
</dbReference>
<dbReference type="InterPro" id="IPR004841">
    <property type="entry name" value="AA-permease/SLC12A_dom"/>
</dbReference>
<feature type="transmembrane region" description="Helical" evidence="5">
    <location>
        <begin position="46"/>
        <end position="67"/>
    </location>
</feature>
<feature type="transmembrane region" description="Helical" evidence="5">
    <location>
        <begin position="149"/>
        <end position="172"/>
    </location>
</feature>
<reference evidence="8 10" key="2">
    <citation type="submission" date="2016-10" db="EMBL/GenBank/DDBJ databases">
        <authorList>
            <person name="de Groot N.N."/>
        </authorList>
    </citation>
    <scope>NUCLEOTIDE SEQUENCE [LARGE SCALE GENOMIC DNA]</scope>
    <source>
        <strain evidence="8 10">DSM 2895</strain>
    </source>
</reference>
<dbReference type="PANTHER" id="PTHR42770:SF8">
    <property type="entry name" value="PUTRESCINE IMPORTER PUUP"/>
    <property type="match status" value="1"/>
</dbReference>
<evidence type="ECO:0000313" key="8">
    <source>
        <dbReference type="EMBL" id="SDI77989.1"/>
    </source>
</evidence>
<keyword evidence="4 5" id="KW-0472">Membrane</keyword>
<evidence type="ECO:0000259" key="6">
    <source>
        <dbReference type="Pfam" id="PF00324"/>
    </source>
</evidence>
<dbReference type="Gene3D" id="1.20.1740.10">
    <property type="entry name" value="Amino acid/polyamine transporter I"/>
    <property type="match status" value="1"/>
</dbReference>
<feature type="transmembrane region" description="Helical" evidence="5">
    <location>
        <begin position="192"/>
        <end position="211"/>
    </location>
</feature>
<dbReference type="GeneID" id="42306102"/>
<organism evidence="7 9">
    <name type="scientific">Aneurinibacillus migulanus</name>
    <name type="common">Bacillus migulanus</name>
    <dbReference type="NCBI Taxonomy" id="47500"/>
    <lineage>
        <taxon>Bacteria</taxon>
        <taxon>Bacillati</taxon>
        <taxon>Bacillota</taxon>
        <taxon>Bacilli</taxon>
        <taxon>Bacillales</taxon>
        <taxon>Paenibacillaceae</taxon>
        <taxon>Aneurinibacillus group</taxon>
        <taxon>Aneurinibacillus</taxon>
    </lineage>
</organism>
<evidence type="ECO:0000256" key="5">
    <source>
        <dbReference type="SAM" id="Phobius"/>
    </source>
</evidence>
<keyword evidence="2 5" id="KW-0812">Transmembrane</keyword>
<dbReference type="EMBL" id="LGUG01000004">
    <property type="protein sequence ID" value="KON96270.1"/>
    <property type="molecule type" value="Genomic_DNA"/>
</dbReference>
<dbReference type="EMBL" id="FNED01000007">
    <property type="protein sequence ID" value="SDI77989.1"/>
    <property type="molecule type" value="Genomic_DNA"/>
</dbReference>
<evidence type="ECO:0000256" key="1">
    <source>
        <dbReference type="ARBA" id="ARBA00004141"/>
    </source>
</evidence>
<dbReference type="InterPro" id="IPR050367">
    <property type="entry name" value="APC_superfamily"/>
</dbReference>
<accession>A0A0D1VVG5</accession>
<dbReference type="GO" id="GO:0055085">
    <property type="term" value="P:transmembrane transport"/>
    <property type="evidence" value="ECO:0007669"/>
    <property type="project" value="InterPro"/>
</dbReference>
<evidence type="ECO:0000313" key="10">
    <source>
        <dbReference type="Proteomes" id="UP000182836"/>
    </source>
</evidence>
<dbReference type="PATRIC" id="fig|47500.8.peg.4723"/>
<dbReference type="Pfam" id="PF00324">
    <property type="entry name" value="AA_permease"/>
    <property type="match status" value="1"/>
</dbReference>
<feature type="transmembrane region" description="Helical" evidence="5">
    <location>
        <begin position="355"/>
        <end position="375"/>
    </location>
</feature>
<comment type="subcellular location">
    <subcellularLocation>
        <location evidence="1">Membrane</location>
        <topology evidence="1">Multi-pass membrane protein</topology>
    </subcellularLocation>
</comment>
<feature type="transmembrane region" description="Helical" evidence="5">
    <location>
        <begin position="274"/>
        <end position="298"/>
    </location>
</feature>
<feature type="transmembrane region" description="Helical" evidence="5">
    <location>
        <begin position="319"/>
        <end position="343"/>
    </location>
</feature>
<dbReference type="PANTHER" id="PTHR42770">
    <property type="entry name" value="AMINO ACID TRANSPORTER-RELATED"/>
    <property type="match status" value="1"/>
</dbReference>
<dbReference type="Proteomes" id="UP000037269">
    <property type="component" value="Unassembled WGS sequence"/>
</dbReference>
<evidence type="ECO:0000256" key="4">
    <source>
        <dbReference type="ARBA" id="ARBA00023136"/>
    </source>
</evidence>
<feature type="transmembrane region" description="Helical" evidence="5">
    <location>
        <begin position="88"/>
        <end position="110"/>
    </location>
</feature>
<evidence type="ECO:0000313" key="9">
    <source>
        <dbReference type="Proteomes" id="UP000037269"/>
    </source>
</evidence>
<protein>
    <submittedName>
        <fullName evidence="7">Amino acid permease</fullName>
    </submittedName>
    <submittedName>
        <fullName evidence="8">Amino acid/polyamine/organocation transporter, APC superfamily (TC 2.A.3)</fullName>
    </submittedName>
</protein>
<reference evidence="7 9" key="1">
    <citation type="submission" date="2015-07" db="EMBL/GenBank/DDBJ databases">
        <title>Fjat-14205 dsm 2895.</title>
        <authorList>
            <person name="Liu B."/>
            <person name="Wang J."/>
            <person name="Zhu Y."/>
            <person name="Liu G."/>
            <person name="Chen Q."/>
            <person name="Chen Z."/>
            <person name="Lan J."/>
            <person name="Che J."/>
            <person name="Ge C."/>
            <person name="Shi H."/>
            <person name="Pan Z."/>
            <person name="Liu X."/>
        </authorList>
    </citation>
    <scope>NUCLEOTIDE SEQUENCE [LARGE SCALE GENOMIC DNA]</scope>
    <source>
        <strain evidence="7 9">DSM 2895</strain>
    </source>
</reference>
<dbReference type="PIRSF" id="PIRSF006060">
    <property type="entry name" value="AA_transporter"/>
    <property type="match status" value="1"/>
</dbReference>
<name>A0A0D1VVG5_ANEMI</name>
<sequence length="447" mass="48765">MKETNTTLKRTLTLTPLVLFGLAYMTPMIVFGIYGMLAETTKGLVASAYSIALIAMLVTASSYGHMVKAYPVSGSAYTYTRKSISSHLGFLVGWSVLLDYVFLPMVIWLIGSVYLAAAFPGVPTWIWVIGFILVTTSINIIGIRVTAGVNFFMMLFQFLVISLFIIFSIISLMRGEGMGTLFSAAPFFNGDVPFSLAFAGAAIACYSFLGFDAVSTLSEETIEPEKTIPKAILLVALIGGAIFIVSSYFIYLIFPDYSQFVNTDSAGFEIAKFVGGNLFSALFLAGIITAQFASGLSAQASAARMLYAMGRDSVLPKRIFGFVHPRFQTPVLNLIVIGVIALLALKIDMATSTSFINFGAFVTFTFVNLSVIGHYYVKLRRRNGSGIFLYLLFPLLGACLDIWLLINLDVHALILGGSWVVLGVIYLLFLTNMFRKQPPELVFEDAG</sequence>
<feature type="domain" description="Amino acid permease/ SLC12A" evidence="6">
    <location>
        <begin position="26"/>
        <end position="372"/>
    </location>
</feature>
<dbReference type="RefSeq" id="WP_043068995.1">
    <property type="nucleotide sequence ID" value="NZ_BJOA01000278.1"/>
</dbReference>
<dbReference type="OrthoDB" id="9762947at2"/>
<feature type="transmembrane region" description="Helical" evidence="5">
    <location>
        <begin position="12"/>
        <end position="34"/>
    </location>
</feature>
<dbReference type="STRING" id="47500.AF333_13070"/>
<dbReference type="GO" id="GO:0016020">
    <property type="term" value="C:membrane"/>
    <property type="evidence" value="ECO:0007669"/>
    <property type="project" value="UniProtKB-SubCell"/>
</dbReference>
<feature type="transmembrane region" description="Helical" evidence="5">
    <location>
        <begin position="412"/>
        <end position="430"/>
    </location>
</feature>
<dbReference type="AlphaFoldDB" id="A0A0D1VVG5"/>
<gene>
    <name evidence="7" type="ORF">AF333_13070</name>
    <name evidence="8" type="ORF">SAMN04487909_107191</name>
</gene>
<feature type="transmembrane region" description="Helical" evidence="5">
    <location>
        <begin position="122"/>
        <end position="142"/>
    </location>
</feature>
<feature type="transmembrane region" description="Helical" evidence="5">
    <location>
        <begin position="387"/>
        <end position="406"/>
    </location>
</feature>